<accession>A0A1V2UQN7</accession>
<dbReference type="EMBL" id="LFZS01000022">
    <property type="protein sequence ID" value="ONN52290.1"/>
    <property type="molecule type" value="Genomic_DNA"/>
</dbReference>
<dbReference type="PANTHER" id="PTHR35149">
    <property type="entry name" value="SLL5132 PROTEIN"/>
    <property type="match status" value="1"/>
</dbReference>
<dbReference type="InterPro" id="IPR004919">
    <property type="entry name" value="GmrSD_N"/>
</dbReference>
<dbReference type="InterPro" id="IPR011089">
    <property type="entry name" value="GmrSD_C"/>
</dbReference>
<dbReference type="Proteomes" id="UP000189376">
    <property type="component" value="Unassembled WGS sequence"/>
</dbReference>
<protein>
    <recommendedName>
        <fullName evidence="5">DUF262 domain-containing protein</fullName>
    </recommendedName>
</protein>
<name>A0A1V2UQN7_9GAMM</name>
<gene>
    <name evidence="3" type="ORF">AC058_17425</name>
</gene>
<dbReference type="Pfam" id="PF03235">
    <property type="entry name" value="GmrSD_N"/>
    <property type="match status" value="1"/>
</dbReference>
<reference evidence="3 4" key="1">
    <citation type="submission" date="2015-07" db="EMBL/GenBank/DDBJ databases">
        <title>Acinetobacter yuneri, a novel member of Acinetobacter calcoaceticus-Acinetobacter baumannii complex isolated from clinical specimen.</title>
        <authorList>
            <person name="Yu Y."/>
        </authorList>
    </citation>
    <scope>NUCLEOTIDE SEQUENCE [LARGE SCALE GENOMIC DNA]</scope>
    <source>
        <strain evidence="3 4">A362</strain>
    </source>
</reference>
<organism evidence="3 4">
    <name type="scientific">Acinetobacter genomosp. 33YU</name>
    <dbReference type="NCBI Taxonomy" id="1675530"/>
    <lineage>
        <taxon>Bacteria</taxon>
        <taxon>Pseudomonadati</taxon>
        <taxon>Pseudomonadota</taxon>
        <taxon>Gammaproteobacteria</taxon>
        <taxon>Moraxellales</taxon>
        <taxon>Moraxellaceae</taxon>
        <taxon>Acinetobacter</taxon>
    </lineage>
</organism>
<proteinExistence type="predicted"/>
<evidence type="ECO:0000259" key="2">
    <source>
        <dbReference type="Pfam" id="PF07510"/>
    </source>
</evidence>
<comment type="caution">
    <text evidence="3">The sequence shown here is derived from an EMBL/GenBank/DDBJ whole genome shotgun (WGS) entry which is preliminary data.</text>
</comment>
<feature type="domain" description="GmrSD restriction endonucleases C-terminal" evidence="2">
    <location>
        <begin position="474"/>
        <end position="636"/>
    </location>
</feature>
<sequence>MDLKSIHAIFTDRILRIPSYQRGYSWTNDSEIKERKDLVRIKGQLMDLWNDIQNIPNDKWHYTGLLTLAEHKSPDYKEFLPRKEQYSIVDGQQRITSILILITVLVKYSKEFDYELGDREGDTEFHYLYISKGTRKAYIFGYDQDNPSDKYFRKHILGLDEIEGDSKESIYTENLIKARKFFEKAVGFYLEDADNKVEALQFLFDRVTTGLRLNEYILPNELDEYVVFETMNNRGKPLSQLEKLKNRLMYLIDKMSLSLDDKNELIKSVNTAWITIYQSLGAEKSAPLDDDDFIKAHWIMYFGQYDRSESNVYAQHLFNNYFTIERVYGNELKALDIQKYVKSLQKSSIYWNQIHHPKYFEDTDDNVRIKILGLHRVGFRAAFKPLILAILHNKDKFNLFDICTRLEKFAFKVFHAADRQSNTGDSKLYRLSASVYKGEIDSQAICDSVETYTKEYYSFTKFKNLIEYLVEEKKGFYKWSGLKYIFFEYDQFLRAKNKVSALSSQLIWQDFKNRDSIEHIYPQSAFQSLETFCNGENSSERKSAYDELQLNWHEFSIFTEGERKRLCNSLGNLLAITHSDNSSMQNDSFRFKADQSEKGSQYRNRGYKYDSLSAQIVANESIWSPDHVKNRGLEILDFILLKLDEDQNKLSIDEKVALLGLDFLINEPKSLVNSTYEVEDNV</sequence>
<evidence type="ECO:0000259" key="1">
    <source>
        <dbReference type="Pfam" id="PF03235"/>
    </source>
</evidence>
<keyword evidence="4" id="KW-1185">Reference proteome</keyword>
<dbReference type="PANTHER" id="PTHR35149:SF1">
    <property type="entry name" value="DUF5655 DOMAIN-CONTAINING PROTEIN"/>
    <property type="match status" value="1"/>
</dbReference>
<evidence type="ECO:0000313" key="3">
    <source>
        <dbReference type="EMBL" id="ONN52290.1"/>
    </source>
</evidence>
<evidence type="ECO:0008006" key="5">
    <source>
        <dbReference type="Google" id="ProtNLM"/>
    </source>
</evidence>
<dbReference type="RefSeq" id="WP_077170056.1">
    <property type="nucleotide sequence ID" value="NZ_LFZS01000022.1"/>
</dbReference>
<evidence type="ECO:0000313" key="4">
    <source>
        <dbReference type="Proteomes" id="UP000189376"/>
    </source>
</evidence>
<dbReference type="AlphaFoldDB" id="A0A1V2UQN7"/>
<dbReference type="Pfam" id="PF07510">
    <property type="entry name" value="GmrSD_C"/>
    <property type="match status" value="1"/>
</dbReference>
<feature type="domain" description="GmrSD restriction endonucleases N-terminal" evidence="1">
    <location>
        <begin position="8"/>
        <end position="249"/>
    </location>
</feature>